<comment type="caution">
    <text evidence="2">The sequence shown here is derived from an EMBL/GenBank/DDBJ whole genome shotgun (WGS) entry which is preliminary data.</text>
</comment>
<dbReference type="PANTHER" id="PTHR11011">
    <property type="entry name" value="MALE STERILITY PROTEIN 2-RELATED"/>
    <property type="match status" value="1"/>
</dbReference>
<dbReference type="Gene3D" id="3.40.50.720">
    <property type="entry name" value="NAD(P)-binding Rossmann-like Domain"/>
    <property type="match status" value="1"/>
</dbReference>
<dbReference type="SUPFAM" id="SSF51735">
    <property type="entry name" value="NAD(P)-binding Rossmann-fold domains"/>
    <property type="match status" value="1"/>
</dbReference>
<dbReference type="InterPro" id="IPR026055">
    <property type="entry name" value="FAR"/>
</dbReference>
<dbReference type="Pfam" id="PF07993">
    <property type="entry name" value="NAD_binding_4"/>
    <property type="match status" value="1"/>
</dbReference>
<dbReference type="Proteomes" id="UP000011205">
    <property type="component" value="Unassembled WGS sequence"/>
</dbReference>
<evidence type="ECO:0000259" key="1">
    <source>
        <dbReference type="Pfam" id="PF07993"/>
    </source>
</evidence>
<protein>
    <submittedName>
        <fullName evidence="2">Putative Male sterility domain protein</fullName>
    </submittedName>
</protein>
<dbReference type="InterPro" id="IPR036291">
    <property type="entry name" value="NAD(P)-bd_dom_sf"/>
</dbReference>
<feature type="domain" description="Thioester reductase (TE)" evidence="1">
    <location>
        <begin position="42"/>
        <end position="117"/>
    </location>
</feature>
<evidence type="ECO:0000313" key="3">
    <source>
        <dbReference type="Proteomes" id="UP000011205"/>
    </source>
</evidence>
<dbReference type="GO" id="GO:0080019">
    <property type="term" value="F:alcohol-forming very long-chain fatty acyl-CoA reductase activity"/>
    <property type="evidence" value="ECO:0007669"/>
    <property type="project" value="InterPro"/>
</dbReference>
<dbReference type="AlphaFoldDB" id="L8PHX6"/>
<dbReference type="RefSeq" id="WP_003998512.1">
    <property type="nucleotide sequence ID" value="NZ_AMLP01000102.1"/>
</dbReference>
<accession>L8PHX6</accession>
<dbReference type="PATRIC" id="fig|1160705.3.peg.3150"/>
<gene>
    <name evidence="2" type="ORF">STVIR_3174</name>
</gene>
<reference evidence="2 3" key="1">
    <citation type="journal article" date="2013" name="Genome Announc.">
        <title>Draft Genome Sequence of Streptomyces viridochromogenes Strain Tu57, Producer of Avilamycin.</title>
        <authorList>
            <person name="Gruning B.A."/>
            <person name="Erxleben A."/>
            <person name="Hahnlein A."/>
            <person name="Gunther S."/>
        </authorList>
    </citation>
    <scope>NUCLEOTIDE SEQUENCE [LARGE SCALE GENOMIC DNA]</scope>
    <source>
        <strain evidence="2 3">Tue57</strain>
    </source>
</reference>
<organism evidence="2 3">
    <name type="scientific">Streptomyces viridochromogenes Tue57</name>
    <dbReference type="NCBI Taxonomy" id="1160705"/>
    <lineage>
        <taxon>Bacteria</taxon>
        <taxon>Bacillati</taxon>
        <taxon>Actinomycetota</taxon>
        <taxon>Actinomycetes</taxon>
        <taxon>Kitasatosporales</taxon>
        <taxon>Streptomycetaceae</taxon>
        <taxon>Streptomyces</taxon>
    </lineage>
</organism>
<evidence type="ECO:0000313" key="2">
    <source>
        <dbReference type="EMBL" id="ELS55829.1"/>
    </source>
</evidence>
<dbReference type="EMBL" id="AMLP01000102">
    <property type="protein sequence ID" value="ELS55829.1"/>
    <property type="molecule type" value="Genomic_DNA"/>
</dbReference>
<dbReference type="InterPro" id="IPR013120">
    <property type="entry name" value="FAR_NAD-bd"/>
</dbReference>
<name>L8PHX6_STRVR</name>
<sequence length="342" mass="36072">MTTPTVLVTGASGVVGSALLRELADTEVISLTHHKPVTGQQLRGDVTRPWLGLHPSDYRSLAARVDVVVHCAASVNFTASRTHLHNVNVRGTGHILRFAEDADARLVHGSTAFIARAGRGSLLDAYAASKATGETLVRTSGLPHAIARLSTIIGDSCTGETARLQAFHHLVGSALVGQLPFLPCAPGTRIDFVPQDTAAVALAALVRSEHLQGDYWITAGDAAVPMTRLLDLCGEAAVAHHSGAHDVGDLGVRLFGTRLLEPDVFERVITSVLDRAEPTAAPSVGRLAAEFMTAFTDTEPFPTSIGTLPGGPDPITSNGLENALRHTLDHLLTLPEGTWELT</sequence>
<proteinExistence type="predicted"/>